<accession>A0A4Z2EN12</accession>
<reference evidence="1 2" key="1">
    <citation type="submission" date="2019-03" db="EMBL/GenBank/DDBJ databases">
        <title>First draft genome of Liparis tanakae, snailfish: a comprehensive survey of snailfish specific genes.</title>
        <authorList>
            <person name="Kim W."/>
            <person name="Song I."/>
            <person name="Jeong J.-H."/>
            <person name="Kim D."/>
            <person name="Kim S."/>
            <person name="Ryu S."/>
            <person name="Song J.Y."/>
            <person name="Lee S.K."/>
        </authorList>
    </citation>
    <scope>NUCLEOTIDE SEQUENCE [LARGE SCALE GENOMIC DNA]</scope>
    <source>
        <tissue evidence="1">Muscle</tissue>
    </source>
</reference>
<sequence>MAANPEIAGLPSPSCCQAPKVVLLDLDLTPDPGPRTPDPMPAVYTEARMMQLWAVDQAGDESRPQRPEADVTL</sequence>
<keyword evidence="2" id="KW-1185">Reference proteome</keyword>
<dbReference type="AlphaFoldDB" id="A0A4Z2EN12"/>
<comment type="caution">
    <text evidence="1">The sequence shown here is derived from an EMBL/GenBank/DDBJ whole genome shotgun (WGS) entry which is preliminary data.</text>
</comment>
<name>A0A4Z2EN12_9TELE</name>
<proteinExistence type="predicted"/>
<evidence type="ECO:0000313" key="1">
    <source>
        <dbReference type="EMBL" id="TNN30327.1"/>
    </source>
</evidence>
<dbReference type="EMBL" id="SRLO01004617">
    <property type="protein sequence ID" value="TNN30327.1"/>
    <property type="molecule type" value="Genomic_DNA"/>
</dbReference>
<dbReference type="Proteomes" id="UP000314294">
    <property type="component" value="Unassembled WGS sequence"/>
</dbReference>
<gene>
    <name evidence="1" type="ORF">EYF80_059520</name>
</gene>
<protein>
    <submittedName>
        <fullName evidence="1">Uncharacterized protein</fullName>
    </submittedName>
</protein>
<organism evidence="1 2">
    <name type="scientific">Liparis tanakae</name>
    <name type="common">Tanaka's snailfish</name>
    <dbReference type="NCBI Taxonomy" id="230148"/>
    <lineage>
        <taxon>Eukaryota</taxon>
        <taxon>Metazoa</taxon>
        <taxon>Chordata</taxon>
        <taxon>Craniata</taxon>
        <taxon>Vertebrata</taxon>
        <taxon>Euteleostomi</taxon>
        <taxon>Actinopterygii</taxon>
        <taxon>Neopterygii</taxon>
        <taxon>Teleostei</taxon>
        <taxon>Neoteleostei</taxon>
        <taxon>Acanthomorphata</taxon>
        <taxon>Eupercaria</taxon>
        <taxon>Perciformes</taxon>
        <taxon>Cottioidei</taxon>
        <taxon>Cottales</taxon>
        <taxon>Liparidae</taxon>
        <taxon>Liparis</taxon>
    </lineage>
</organism>
<evidence type="ECO:0000313" key="2">
    <source>
        <dbReference type="Proteomes" id="UP000314294"/>
    </source>
</evidence>